<protein>
    <recommendedName>
        <fullName evidence="1">Glycosyl hydrolase family 13 catalytic domain-containing protein</fullName>
    </recommendedName>
</protein>
<dbReference type="GO" id="GO:0005975">
    <property type="term" value="P:carbohydrate metabolic process"/>
    <property type="evidence" value="ECO:0007669"/>
    <property type="project" value="InterPro"/>
</dbReference>
<dbReference type="Pfam" id="PF00128">
    <property type="entry name" value="Alpha-amylase"/>
    <property type="match status" value="1"/>
</dbReference>
<sequence length="254" mass="29035">PKVYKPAQAKWLADQLAEIISSSTQTKEPVTHLNQSHIALISYANTIESDSKEVSPLSALGDFLKHYKIDQTLPILHLLPFYSWDTDRGFSVKDHRQVHHEYGTWEDIKKLGHSVKLMFDFVINHASIDNPLVQGALIERHLNHSDPHHKEVAPYKDFVIAYSDSNKPITKQLSRLSRPRPHPVLTRYTVIETKNKTPLALLGQAPPSDKKIGQGWVWTTFSPRQVDINFANPRVLLEVIEILLYYTEHKASLI</sequence>
<dbReference type="EMBL" id="BARS01040182">
    <property type="protein sequence ID" value="GAG32962.1"/>
    <property type="molecule type" value="Genomic_DNA"/>
</dbReference>
<name>X0XC36_9ZZZZ</name>
<evidence type="ECO:0000313" key="2">
    <source>
        <dbReference type="EMBL" id="GAG32962.1"/>
    </source>
</evidence>
<dbReference type="InterPro" id="IPR006047">
    <property type="entry name" value="GH13_cat_dom"/>
</dbReference>
<reference evidence="2" key="1">
    <citation type="journal article" date="2014" name="Front. Microbiol.">
        <title>High frequency of phylogenetically diverse reductive dehalogenase-homologous genes in deep subseafloor sedimentary metagenomes.</title>
        <authorList>
            <person name="Kawai M."/>
            <person name="Futagami T."/>
            <person name="Toyoda A."/>
            <person name="Takaki Y."/>
            <person name="Nishi S."/>
            <person name="Hori S."/>
            <person name="Arai W."/>
            <person name="Tsubouchi T."/>
            <person name="Morono Y."/>
            <person name="Uchiyama I."/>
            <person name="Ito T."/>
            <person name="Fujiyama A."/>
            <person name="Inagaki F."/>
            <person name="Takami H."/>
        </authorList>
    </citation>
    <scope>NUCLEOTIDE SEQUENCE</scope>
    <source>
        <strain evidence="2">Expedition CK06-06</strain>
    </source>
</reference>
<feature type="domain" description="Glycosyl hydrolase family 13 catalytic" evidence="1">
    <location>
        <begin position="76"/>
        <end position="249"/>
    </location>
</feature>
<feature type="non-terminal residue" evidence="2">
    <location>
        <position position="1"/>
    </location>
</feature>
<feature type="non-terminal residue" evidence="2">
    <location>
        <position position="254"/>
    </location>
</feature>
<accession>X0XC36</accession>
<proteinExistence type="predicted"/>
<dbReference type="PANTHER" id="PTHR10357">
    <property type="entry name" value="ALPHA-AMYLASE FAMILY MEMBER"/>
    <property type="match status" value="1"/>
</dbReference>
<dbReference type="InterPro" id="IPR017853">
    <property type="entry name" value="GH"/>
</dbReference>
<evidence type="ECO:0000259" key="1">
    <source>
        <dbReference type="Pfam" id="PF00128"/>
    </source>
</evidence>
<dbReference type="AlphaFoldDB" id="X0XC36"/>
<comment type="caution">
    <text evidence="2">The sequence shown here is derived from an EMBL/GenBank/DDBJ whole genome shotgun (WGS) entry which is preliminary data.</text>
</comment>
<dbReference type="PANTHER" id="PTHR10357:SF214">
    <property type="entry name" value="GLUCOSYLGLYCERATE PHOSPHORYLASE"/>
    <property type="match status" value="1"/>
</dbReference>
<gene>
    <name evidence="2" type="ORF">S01H1_61299</name>
</gene>
<organism evidence="2">
    <name type="scientific">marine sediment metagenome</name>
    <dbReference type="NCBI Taxonomy" id="412755"/>
    <lineage>
        <taxon>unclassified sequences</taxon>
        <taxon>metagenomes</taxon>
        <taxon>ecological metagenomes</taxon>
    </lineage>
</organism>
<dbReference type="Gene3D" id="3.20.20.80">
    <property type="entry name" value="Glycosidases"/>
    <property type="match status" value="1"/>
</dbReference>
<dbReference type="SUPFAM" id="SSF51445">
    <property type="entry name" value="(Trans)glycosidases"/>
    <property type="match status" value="1"/>
</dbReference>